<reference evidence="10 11" key="1">
    <citation type="submission" date="2018-06" db="EMBL/GenBank/DDBJ databases">
        <title>Genomic Encyclopedia of Archaeal and Bacterial Type Strains, Phase II (KMG-II): from individual species to whole genera.</title>
        <authorList>
            <person name="Goeker M."/>
        </authorList>
    </citation>
    <scope>NUCLEOTIDE SEQUENCE [LARGE SCALE GENOMIC DNA]</scope>
    <source>
        <strain evidence="10 11">DSM 24525</strain>
    </source>
</reference>
<feature type="transmembrane region" description="Helical" evidence="8">
    <location>
        <begin position="72"/>
        <end position="93"/>
    </location>
</feature>
<dbReference type="GO" id="GO:0055085">
    <property type="term" value="P:transmembrane transport"/>
    <property type="evidence" value="ECO:0007669"/>
    <property type="project" value="InterPro"/>
</dbReference>
<keyword evidence="5 8" id="KW-0812">Transmembrane</keyword>
<dbReference type="AlphaFoldDB" id="A0A2W7JBC0"/>
<evidence type="ECO:0000313" key="11">
    <source>
        <dbReference type="Proteomes" id="UP000249688"/>
    </source>
</evidence>
<dbReference type="InterPro" id="IPR035906">
    <property type="entry name" value="MetI-like_sf"/>
</dbReference>
<dbReference type="InterPro" id="IPR000515">
    <property type="entry name" value="MetI-like"/>
</dbReference>
<sequence length="287" mass="31195">MSTIRAGSPAAFWLALPAGLWMVLAVVLPVLLIVWVSLWGGQGVSPNNPITFDNYARFLANESYRWLILDTIGQAAMIMAITGVLGYCIAYFLTVKVTSPGWRIALFLAFVIPFWTSTLIRAIAFVPFLGVNGLLNQLLISLGLIERPIQAFLYSRLGISMAQVSLYTLLASGPVVYMLSSIPLALREAAMTLKAPPIIVFWRIILPLTLPGIVIGQVLVFLNVLADFITVTTVGGNKLAFLGNLILLFYEGSQIRSTAVVSVLLMILMLVGVTVALRVVDIRKLGS</sequence>
<evidence type="ECO:0000313" key="10">
    <source>
        <dbReference type="EMBL" id="PZW48808.1"/>
    </source>
</evidence>
<feature type="domain" description="ABC transmembrane type-1" evidence="9">
    <location>
        <begin position="68"/>
        <end position="276"/>
    </location>
</feature>
<keyword evidence="7 8" id="KW-0472">Membrane</keyword>
<keyword evidence="3 8" id="KW-0813">Transport</keyword>
<gene>
    <name evidence="10" type="ORF">C8P66_104226</name>
</gene>
<feature type="transmembrane region" description="Helical" evidence="8">
    <location>
        <begin position="12"/>
        <end position="38"/>
    </location>
</feature>
<evidence type="ECO:0000256" key="4">
    <source>
        <dbReference type="ARBA" id="ARBA00022475"/>
    </source>
</evidence>
<evidence type="ECO:0000256" key="8">
    <source>
        <dbReference type="RuleBase" id="RU363032"/>
    </source>
</evidence>
<organism evidence="10 11">
    <name type="scientific">Humitalea rosea</name>
    <dbReference type="NCBI Taxonomy" id="990373"/>
    <lineage>
        <taxon>Bacteria</taxon>
        <taxon>Pseudomonadati</taxon>
        <taxon>Pseudomonadota</taxon>
        <taxon>Alphaproteobacteria</taxon>
        <taxon>Acetobacterales</taxon>
        <taxon>Roseomonadaceae</taxon>
        <taxon>Humitalea</taxon>
    </lineage>
</organism>
<evidence type="ECO:0000259" key="9">
    <source>
        <dbReference type="PROSITE" id="PS50928"/>
    </source>
</evidence>
<evidence type="ECO:0000256" key="6">
    <source>
        <dbReference type="ARBA" id="ARBA00022989"/>
    </source>
</evidence>
<evidence type="ECO:0000256" key="3">
    <source>
        <dbReference type="ARBA" id="ARBA00022448"/>
    </source>
</evidence>
<comment type="similarity">
    <text evidence="2">Belongs to the binding-protein-dependent transport system permease family. CysTW subfamily.</text>
</comment>
<name>A0A2W7JBC0_9PROT</name>
<dbReference type="Proteomes" id="UP000249688">
    <property type="component" value="Unassembled WGS sequence"/>
</dbReference>
<keyword evidence="4" id="KW-1003">Cell membrane</keyword>
<accession>A0A2W7JBC0</accession>
<dbReference type="GO" id="GO:0005886">
    <property type="term" value="C:plasma membrane"/>
    <property type="evidence" value="ECO:0007669"/>
    <property type="project" value="UniProtKB-SubCell"/>
</dbReference>
<feature type="transmembrane region" description="Helical" evidence="8">
    <location>
        <begin position="257"/>
        <end position="280"/>
    </location>
</feature>
<evidence type="ECO:0000256" key="1">
    <source>
        <dbReference type="ARBA" id="ARBA00004651"/>
    </source>
</evidence>
<keyword evidence="11" id="KW-1185">Reference proteome</keyword>
<feature type="transmembrane region" description="Helical" evidence="8">
    <location>
        <begin position="164"/>
        <end position="186"/>
    </location>
</feature>
<feature type="transmembrane region" description="Helical" evidence="8">
    <location>
        <begin position="105"/>
        <end position="129"/>
    </location>
</feature>
<comment type="caution">
    <text evidence="10">The sequence shown here is derived from an EMBL/GenBank/DDBJ whole genome shotgun (WGS) entry which is preliminary data.</text>
</comment>
<dbReference type="OrthoDB" id="7915284at2"/>
<evidence type="ECO:0000256" key="2">
    <source>
        <dbReference type="ARBA" id="ARBA00007069"/>
    </source>
</evidence>
<dbReference type="PANTHER" id="PTHR42929:SF1">
    <property type="entry name" value="INNER MEMBRANE ABC TRANSPORTER PERMEASE PROTEIN YDCU-RELATED"/>
    <property type="match status" value="1"/>
</dbReference>
<proteinExistence type="inferred from homology"/>
<dbReference type="Gene3D" id="1.10.3720.10">
    <property type="entry name" value="MetI-like"/>
    <property type="match status" value="1"/>
</dbReference>
<evidence type="ECO:0000256" key="7">
    <source>
        <dbReference type="ARBA" id="ARBA00023136"/>
    </source>
</evidence>
<feature type="transmembrane region" description="Helical" evidence="8">
    <location>
        <begin position="228"/>
        <end position="250"/>
    </location>
</feature>
<feature type="transmembrane region" description="Helical" evidence="8">
    <location>
        <begin position="198"/>
        <end position="222"/>
    </location>
</feature>
<dbReference type="EMBL" id="QKYU01000004">
    <property type="protein sequence ID" value="PZW48808.1"/>
    <property type="molecule type" value="Genomic_DNA"/>
</dbReference>
<keyword evidence="6 8" id="KW-1133">Transmembrane helix</keyword>
<dbReference type="Pfam" id="PF00528">
    <property type="entry name" value="BPD_transp_1"/>
    <property type="match status" value="1"/>
</dbReference>
<protein>
    <submittedName>
        <fullName evidence="10">Putative spermidine/putrescine transport system permease protein</fullName>
    </submittedName>
</protein>
<dbReference type="PANTHER" id="PTHR42929">
    <property type="entry name" value="INNER MEMBRANE ABC TRANSPORTER PERMEASE PROTEIN YDCU-RELATED-RELATED"/>
    <property type="match status" value="1"/>
</dbReference>
<comment type="subcellular location">
    <subcellularLocation>
        <location evidence="1 8">Cell membrane</location>
        <topology evidence="1 8">Multi-pass membrane protein</topology>
    </subcellularLocation>
</comment>
<dbReference type="PROSITE" id="PS50928">
    <property type="entry name" value="ABC_TM1"/>
    <property type="match status" value="1"/>
</dbReference>
<dbReference type="CDD" id="cd06261">
    <property type="entry name" value="TM_PBP2"/>
    <property type="match status" value="1"/>
</dbReference>
<dbReference type="SUPFAM" id="SSF161098">
    <property type="entry name" value="MetI-like"/>
    <property type="match status" value="1"/>
</dbReference>
<dbReference type="RefSeq" id="WP_111397121.1">
    <property type="nucleotide sequence ID" value="NZ_QKYU01000004.1"/>
</dbReference>
<evidence type="ECO:0000256" key="5">
    <source>
        <dbReference type="ARBA" id="ARBA00022692"/>
    </source>
</evidence>